<evidence type="ECO:0000256" key="1">
    <source>
        <dbReference type="ARBA" id="ARBA00011888"/>
    </source>
</evidence>
<dbReference type="GO" id="GO:0005829">
    <property type="term" value="C:cytosol"/>
    <property type="evidence" value="ECO:0007669"/>
    <property type="project" value="TreeGrafter"/>
</dbReference>
<dbReference type="GO" id="GO:0004731">
    <property type="term" value="F:purine-nucleoside phosphorylase activity"/>
    <property type="evidence" value="ECO:0007669"/>
    <property type="project" value="TreeGrafter"/>
</dbReference>
<accession>A0A5M4B1M9</accession>
<dbReference type="PANTHER" id="PTHR43691:SF11">
    <property type="entry name" value="FI09636P-RELATED"/>
    <property type="match status" value="1"/>
</dbReference>
<evidence type="ECO:0000259" key="4">
    <source>
        <dbReference type="Pfam" id="PF01048"/>
    </source>
</evidence>
<evidence type="ECO:0000313" key="6">
    <source>
        <dbReference type="Proteomes" id="UP000391834"/>
    </source>
</evidence>
<proteinExistence type="predicted"/>
<keyword evidence="6" id="KW-1185">Reference proteome</keyword>
<feature type="domain" description="Nucleoside phosphorylase" evidence="4">
    <location>
        <begin position="31"/>
        <end position="272"/>
    </location>
</feature>
<gene>
    <name evidence="5" type="ORF">PbJCM13498_29430</name>
</gene>
<evidence type="ECO:0000313" key="5">
    <source>
        <dbReference type="EMBL" id="GET34080.1"/>
    </source>
</evidence>
<dbReference type="CDD" id="cd00436">
    <property type="entry name" value="UP_TbUP-like"/>
    <property type="match status" value="1"/>
</dbReference>
<dbReference type="Gene3D" id="3.40.50.1580">
    <property type="entry name" value="Nucleoside phosphorylase domain"/>
    <property type="match status" value="1"/>
</dbReference>
<sequence length="291" mass="32242">MKKIKASELIINPDGTIFHLHLKPENLAENIILVGDPGRVQLVSSFFDNIECTSENREFVSATGTFRGKRITALSTGIGTDNIDIVVNELDALVNIDLETRTIKEEHTALNIIRIGTSGALQGDIPVNSYVASKRAIGFDGLLNFYAGREKFADVDFEKSFKEHTGWNPLLTSPYVVESDQALFNKIVGNDMVSGVTISAPGFYGPQGRELRLPTVDPDLNDKIETFRFNGMKITNYEMECSAIYGLSHLLGHHALTICAIIANRVTREANENYKPVIKNLVQTVLERIVM</sequence>
<dbReference type="OrthoDB" id="9772602at2"/>
<organism evidence="5 6">
    <name type="scientific">Prolixibacter bellariivorans</name>
    <dbReference type="NCBI Taxonomy" id="314319"/>
    <lineage>
        <taxon>Bacteria</taxon>
        <taxon>Pseudomonadati</taxon>
        <taxon>Bacteroidota</taxon>
        <taxon>Bacteroidia</taxon>
        <taxon>Marinilabiliales</taxon>
        <taxon>Prolixibacteraceae</taxon>
        <taxon>Prolixibacter</taxon>
    </lineage>
</organism>
<dbReference type="EMBL" id="BLAX01000001">
    <property type="protein sequence ID" value="GET34080.1"/>
    <property type="molecule type" value="Genomic_DNA"/>
</dbReference>
<dbReference type="RefSeq" id="WP_025863946.1">
    <property type="nucleotide sequence ID" value="NZ_BLAX01000001.1"/>
</dbReference>
<comment type="catalytic activity">
    <reaction evidence="3">
        <text>uridine + phosphate = alpha-D-ribose 1-phosphate + uracil</text>
        <dbReference type="Rhea" id="RHEA:24388"/>
        <dbReference type="ChEBI" id="CHEBI:16704"/>
        <dbReference type="ChEBI" id="CHEBI:17568"/>
        <dbReference type="ChEBI" id="CHEBI:43474"/>
        <dbReference type="ChEBI" id="CHEBI:57720"/>
        <dbReference type="EC" id="2.4.2.3"/>
    </reaction>
</comment>
<evidence type="ECO:0000256" key="3">
    <source>
        <dbReference type="ARBA" id="ARBA00048447"/>
    </source>
</evidence>
<dbReference type="Proteomes" id="UP000391834">
    <property type="component" value="Unassembled WGS sequence"/>
</dbReference>
<reference evidence="5 6" key="1">
    <citation type="submission" date="2019-10" db="EMBL/GenBank/DDBJ databases">
        <title>Prolixibacter strains distinguished by the presence of nitrate reductase genes were adept at nitrate-dependent anaerobic corrosion of metallic iron and carbon steel.</title>
        <authorList>
            <person name="Iino T."/>
            <person name="Shono N."/>
            <person name="Ito K."/>
            <person name="Nakamura R."/>
            <person name="Sueoka K."/>
            <person name="Harayama S."/>
            <person name="Ohkuma M."/>
        </authorList>
    </citation>
    <scope>NUCLEOTIDE SEQUENCE [LARGE SCALE GENOMIC DNA]</scope>
    <source>
        <strain evidence="5 6">JCM 13498</strain>
    </source>
</reference>
<dbReference type="PANTHER" id="PTHR43691">
    <property type="entry name" value="URIDINE PHOSPHORYLASE"/>
    <property type="match status" value="1"/>
</dbReference>
<dbReference type="AlphaFoldDB" id="A0A5M4B1M9"/>
<dbReference type="InterPro" id="IPR035994">
    <property type="entry name" value="Nucleoside_phosphorylase_sf"/>
</dbReference>
<protein>
    <recommendedName>
        <fullName evidence="2">Uridine phosphorylase</fullName>
        <ecNumber evidence="1">2.4.2.3</ecNumber>
    </recommendedName>
</protein>
<name>A0A5M4B1M9_9BACT</name>
<dbReference type="EC" id="2.4.2.3" evidence="1"/>
<dbReference type="SUPFAM" id="SSF53167">
    <property type="entry name" value="Purine and uridine phosphorylases"/>
    <property type="match status" value="1"/>
</dbReference>
<dbReference type="GO" id="GO:0004850">
    <property type="term" value="F:uridine phosphorylase activity"/>
    <property type="evidence" value="ECO:0007669"/>
    <property type="project" value="UniProtKB-EC"/>
</dbReference>
<evidence type="ECO:0000256" key="2">
    <source>
        <dbReference type="ARBA" id="ARBA00021980"/>
    </source>
</evidence>
<dbReference type="Pfam" id="PF01048">
    <property type="entry name" value="PNP_UDP_1"/>
    <property type="match status" value="1"/>
</dbReference>
<dbReference type="InterPro" id="IPR000845">
    <property type="entry name" value="Nucleoside_phosphorylase_d"/>
</dbReference>
<dbReference type="GO" id="GO:0006152">
    <property type="term" value="P:purine nucleoside catabolic process"/>
    <property type="evidence" value="ECO:0007669"/>
    <property type="project" value="TreeGrafter"/>
</dbReference>
<comment type="caution">
    <text evidence="5">The sequence shown here is derived from an EMBL/GenBank/DDBJ whole genome shotgun (WGS) entry which is preliminary data.</text>
</comment>